<keyword evidence="9" id="KW-1185">Reference proteome</keyword>
<dbReference type="Proteomes" id="UP000185207">
    <property type="component" value="Unassembled WGS sequence"/>
</dbReference>
<comment type="subcellular location">
    <subcellularLocation>
        <location evidence="1 4">Cell outer membrane</location>
    </subcellularLocation>
</comment>
<evidence type="ECO:0000313" key="8">
    <source>
        <dbReference type="EMBL" id="SIO13742.1"/>
    </source>
</evidence>
<evidence type="ECO:0000256" key="4">
    <source>
        <dbReference type="RuleBase" id="RU003357"/>
    </source>
</evidence>
<evidence type="ECO:0000256" key="2">
    <source>
        <dbReference type="ARBA" id="ARBA00023136"/>
    </source>
</evidence>
<dbReference type="InterPro" id="IPR000531">
    <property type="entry name" value="Beta-barrel_TonB"/>
</dbReference>
<comment type="similarity">
    <text evidence="4">Belongs to the TonB-dependent receptor family.</text>
</comment>
<keyword evidence="8" id="KW-0675">Receptor</keyword>
<dbReference type="RefSeq" id="WP_083600739.1">
    <property type="nucleotide sequence ID" value="NZ_FSRK01000001.1"/>
</dbReference>
<feature type="chain" id="PRO_5012703782" evidence="5">
    <location>
        <begin position="23"/>
        <end position="847"/>
    </location>
</feature>
<dbReference type="Pfam" id="PF07715">
    <property type="entry name" value="Plug"/>
    <property type="match status" value="1"/>
</dbReference>
<keyword evidence="2 4" id="KW-0472">Membrane</keyword>
<dbReference type="PANTHER" id="PTHR40980:SF5">
    <property type="entry name" value="TONB-DEPENDENT RECEPTOR"/>
    <property type="match status" value="1"/>
</dbReference>
<feature type="signal peptide" evidence="5">
    <location>
        <begin position="1"/>
        <end position="22"/>
    </location>
</feature>
<dbReference type="PANTHER" id="PTHR40980">
    <property type="entry name" value="PLUG DOMAIN-CONTAINING PROTEIN"/>
    <property type="match status" value="1"/>
</dbReference>
<dbReference type="InterPro" id="IPR037066">
    <property type="entry name" value="Plug_dom_sf"/>
</dbReference>
<evidence type="ECO:0000256" key="3">
    <source>
        <dbReference type="ARBA" id="ARBA00023237"/>
    </source>
</evidence>
<evidence type="ECO:0000259" key="6">
    <source>
        <dbReference type="Pfam" id="PF00593"/>
    </source>
</evidence>
<dbReference type="Pfam" id="PF00593">
    <property type="entry name" value="TonB_dep_Rec_b-barrel"/>
    <property type="match status" value="1"/>
</dbReference>
<evidence type="ECO:0000256" key="5">
    <source>
        <dbReference type="SAM" id="SignalP"/>
    </source>
</evidence>
<sequence>MKAKTISISALFLCMSTTVLLAQNTQDTLKGEKKIDEVKIIGNTKKSTEANIITVQKKSVEVIERVGAAQLSKQGVGDVATAVTKATGTVKQEGGNTISVRGLLDRYNATTLNGLVIPSDDPENKNIDLSLLKTDIIDYISLEKVFNPRLMGDFGGANINIVSKEYSGKGYIYLGMDSGYNLQNSKTDKFLLQDGPNYFGTKVMKVPANALSAYNYKTSWNFKDAFGPSMTMPINTGLNLQAGKSFKIGDQGRLNTFAYVGFNNDFTYREGSEGQFGQETVFKDFDKVQKYGYTTNSTGLLNLFYRINANHQLKLITNYIHSTNQEAKIYEGELRDYAENGGAYVRRADYKVTNTLVNQLGGDHKFGERFSINWIAGYNYLNSQRPDRITNTLVRNDEGTYTVTRESGLNNRYYDNLDDKEYTGNITFNYNLKDQSKIAFGYQGRFKKRTFFSKQMDFKWDNEIATPAIVADPNNLDAIFNAYNYSKGFFNITSNFGDAGTLKPVIYNGNQDINSGFANVDYKFSEKFMAQLGVRYDRIRQYIEWDVQFYTPINNIEKVYNKFLPAFNLKYSINDRQNLRLAASRTYTLPQMKEMAPYIYVDVTETTQGNYYLKPSDNNNLDLKWEYFPKAGEVISLTGFGKYIQNPIAKTFINSSDPFFSYLNTGDWAYVYGFEAELRKDIISFGNGSKLYTFVNATYMDSKAELNGDKVAKDTYNQDSGNSLLAVNFDVKEDKLQGATDFVGNGNLGFNHKFSRGSEMDLVASYSYIGSYIYSISTNKIGNIVQKPVNMLDFTAKFRFQNNIDFGVSVKNILNPSIRRVQENFNNSETYNFKRGQVIGVNVGYKF</sequence>
<name>A0A1N6H219_9FLAO</name>
<evidence type="ECO:0000259" key="7">
    <source>
        <dbReference type="Pfam" id="PF07715"/>
    </source>
</evidence>
<keyword evidence="5" id="KW-0732">Signal</keyword>
<dbReference type="InterPro" id="IPR036942">
    <property type="entry name" value="Beta-barrel_TonB_sf"/>
</dbReference>
<protein>
    <submittedName>
        <fullName evidence="8">Outer membrane receptor proteins, mostly Fe transport</fullName>
    </submittedName>
</protein>
<dbReference type="EMBL" id="FSRK01000001">
    <property type="protein sequence ID" value="SIO13742.1"/>
    <property type="molecule type" value="Genomic_DNA"/>
</dbReference>
<keyword evidence="3" id="KW-0998">Cell outer membrane</keyword>
<dbReference type="GO" id="GO:0009279">
    <property type="term" value="C:cell outer membrane"/>
    <property type="evidence" value="ECO:0007669"/>
    <property type="project" value="UniProtKB-SubCell"/>
</dbReference>
<feature type="domain" description="TonB-dependent receptor-like beta-barrel" evidence="6">
    <location>
        <begin position="373"/>
        <end position="813"/>
    </location>
</feature>
<dbReference type="InterPro" id="IPR012910">
    <property type="entry name" value="Plug_dom"/>
</dbReference>
<keyword evidence="4" id="KW-0798">TonB box</keyword>
<organism evidence="8 9">
    <name type="scientific">Epilithonimonas zeae</name>
    <dbReference type="NCBI Taxonomy" id="1416779"/>
    <lineage>
        <taxon>Bacteria</taxon>
        <taxon>Pseudomonadati</taxon>
        <taxon>Bacteroidota</taxon>
        <taxon>Flavobacteriia</taxon>
        <taxon>Flavobacteriales</taxon>
        <taxon>Weeksellaceae</taxon>
        <taxon>Chryseobacterium group</taxon>
        <taxon>Epilithonimonas</taxon>
    </lineage>
</organism>
<proteinExistence type="inferred from homology"/>
<dbReference type="AlphaFoldDB" id="A0A1N6H219"/>
<evidence type="ECO:0000313" key="9">
    <source>
        <dbReference type="Proteomes" id="UP000185207"/>
    </source>
</evidence>
<evidence type="ECO:0000256" key="1">
    <source>
        <dbReference type="ARBA" id="ARBA00004442"/>
    </source>
</evidence>
<dbReference type="SUPFAM" id="SSF56935">
    <property type="entry name" value="Porins"/>
    <property type="match status" value="1"/>
</dbReference>
<accession>A0A1N6H219</accession>
<gene>
    <name evidence="8" type="ORF">SAMN05444409_2202</name>
</gene>
<dbReference type="STRING" id="1416779.SAMN05444409_2202"/>
<dbReference type="OrthoDB" id="9768470at2"/>
<feature type="domain" description="TonB-dependent receptor plug" evidence="7">
    <location>
        <begin position="60"/>
        <end position="144"/>
    </location>
</feature>
<dbReference type="Gene3D" id="2.40.170.20">
    <property type="entry name" value="TonB-dependent receptor, beta-barrel domain"/>
    <property type="match status" value="1"/>
</dbReference>
<dbReference type="Gene3D" id="2.170.130.10">
    <property type="entry name" value="TonB-dependent receptor, plug domain"/>
    <property type="match status" value="1"/>
</dbReference>
<reference evidence="9" key="1">
    <citation type="submission" date="2016-11" db="EMBL/GenBank/DDBJ databases">
        <authorList>
            <person name="Varghese N."/>
            <person name="Submissions S."/>
        </authorList>
    </citation>
    <scope>NUCLEOTIDE SEQUENCE [LARGE SCALE GENOMIC DNA]</scope>
    <source>
        <strain evidence="9">DSM 27623</strain>
    </source>
</reference>